<dbReference type="PROSITE" id="PS50035">
    <property type="entry name" value="PLD"/>
    <property type="match status" value="2"/>
</dbReference>
<dbReference type="OrthoDB" id="9814092at2"/>
<dbReference type="SMART" id="SM00155">
    <property type="entry name" value="PLDc"/>
    <property type="match status" value="2"/>
</dbReference>
<dbReference type="Proteomes" id="UP000037643">
    <property type="component" value="Chromosome"/>
</dbReference>
<dbReference type="GO" id="GO:0005576">
    <property type="term" value="C:extracellular region"/>
    <property type="evidence" value="ECO:0007669"/>
    <property type="project" value="UniProtKB-SubCell"/>
</dbReference>
<keyword evidence="8" id="KW-1185">Reference proteome</keyword>
<feature type="domain" description="PLD phosphodiesterase" evidence="6">
    <location>
        <begin position="122"/>
        <end position="149"/>
    </location>
</feature>
<dbReference type="SUPFAM" id="SSF56024">
    <property type="entry name" value="Phospholipase D/nuclease"/>
    <property type="match status" value="2"/>
</dbReference>
<evidence type="ECO:0000256" key="5">
    <source>
        <dbReference type="ARBA" id="ARBA00029594"/>
    </source>
</evidence>
<dbReference type="Gene3D" id="3.30.870.10">
    <property type="entry name" value="Endonuclease Chain A"/>
    <property type="match status" value="2"/>
</dbReference>
<proteinExistence type="predicted"/>
<dbReference type="EMBL" id="CP011805">
    <property type="protein sequence ID" value="AKM08703.1"/>
    <property type="molecule type" value="Genomic_DNA"/>
</dbReference>
<dbReference type="Pfam" id="PF13091">
    <property type="entry name" value="PLDc_2"/>
    <property type="match status" value="2"/>
</dbReference>
<dbReference type="GO" id="GO:0032049">
    <property type="term" value="P:cardiolipin biosynthetic process"/>
    <property type="evidence" value="ECO:0007669"/>
    <property type="project" value="UniProtKB-ARBA"/>
</dbReference>
<organism evidence="7 8">
    <name type="scientific">Pelagerythrobacter marensis</name>
    <dbReference type="NCBI Taxonomy" id="543877"/>
    <lineage>
        <taxon>Bacteria</taxon>
        <taxon>Pseudomonadati</taxon>
        <taxon>Pseudomonadota</taxon>
        <taxon>Alphaproteobacteria</taxon>
        <taxon>Sphingomonadales</taxon>
        <taxon>Erythrobacteraceae</taxon>
        <taxon>Pelagerythrobacter</taxon>
    </lineage>
</organism>
<dbReference type="STRING" id="543877.AM2010_2648"/>
<dbReference type="PANTHER" id="PTHR21248">
    <property type="entry name" value="CARDIOLIPIN SYNTHASE"/>
    <property type="match status" value="1"/>
</dbReference>
<gene>
    <name evidence="7" type="ORF">AM2010_2648</name>
</gene>
<evidence type="ECO:0000256" key="2">
    <source>
        <dbReference type="ARBA" id="ARBA00004613"/>
    </source>
</evidence>
<dbReference type="GO" id="GO:0030572">
    <property type="term" value="F:phosphatidyltransferase activity"/>
    <property type="evidence" value="ECO:0007669"/>
    <property type="project" value="UniProtKB-ARBA"/>
</dbReference>
<evidence type="ECO:0000256" key="1">
    <source>
        <dbReference type="ARBA" id="ARBA00003145"/>
    </source>
</evidence>
<reference evidence="7 8" key="1">
    <citation type="submission" date="2015-06" db="EMBL/GenBank/DDBJ databases">
        <authorList>
            <person name="Kim K.M."/>
        </authorList>
    </citation>
    <scope>NUCLEOTIDE SEQUENCE [LARGE SCALE GENOMIC DNA]</scope>
    <source>
        <strain evidence="7 8">KCTC 22370</strain>
    </source>
</reference>
<evidence type="ECO:0000313" key="7">
    <source>
        <dbReference type="EMBL" id="AKM08703.1"/>
    </source>
</evidence>
<keyword evidence="4" id="KW-0964">Secreted</keyword>
<dbReference type="InterPro" id="IPR025202">
    <property type="entry name" value="PLD-like_dom"/>
</dbReference>
<dbReference type="InterPro" id="IPR001736">
    <property type="entry name" value="PLipase_D/transphosphatidylase"/>
</dbReference>
<dbReference type="AlphaFoldDB" id="A0A0G3XEB7"/>
<sequence>MAEADPGYNNADRAGFVAAEPFAADACGQSLTFYPAGPARRDALFAMIEGARTSLKLCFYIYAEDGIGTALRDALAAAAGRGVAVTLVLDSFGADASDAFFAPLRAAGGAIHRFSSRWTHRYLIRNHQKIVIADDRSGMFGGFNIADSYFASPAEDGWNDLAVAIEGPAVAGLVDWFARLAEWSDLDDGTFRRIRRAVKSWDWSDGGARWLVGGPTRGLSTWARQVSEDLLEAKRLDMLMAYFSPPPRLLRRIGRIASTGEARLVMAGRSDNGATIGASRSLYDYLLRKRAQIWEFDACRLHTKLIVLDDVVYVGSANFDMRSLYLNLELMLQIRDAALAQRMRAFIAHHSAASQRITPQLHKSRATLFNRVRWNLGWLLVSAIDYTVTRRLNLGL</sequence>
<feature type="domain" description="PLD phosphodiesterase" evidence="6">
    <location>
        <begin position="297"/>
        <end position="323"/>
    </location>
</feature>
<accession>A0A0G3XEB7</accession>
<dbReference type="RefSeq" id="WP_082132935.1">
    <property type="nucleotide sequence ID" value="NZ_CP011805.1"/>
</dbReference>
<evidence type="ECO:0000313" key="8">
    <source>
        <dbReference type="Proteomes" id="UP000037643"/>
    </source>
</evidence>
<evidence type="ECO:0000256" key="4">
    <source>
        <dbReference type="ARBA" id="ARBA00022525"/>
    </source>
</evidence>
<dbReference type="PATRIC" id="fig|543877.4.peg.2687"/>
<name>A0A0G3XEB7_9SPHN</name>
<evidence type="ECO:0000259" key="6">
    <source>
        <dbReference type="PROSITE" id="PS50035"/>
    </source>
</evidence>
<dbReference type="KEGG" id="amx:AM2010_2648"/>
<protein>
    <recommendedName>
        <fullName evidence="3">Phospholipase D</fullName>
    </recommendedName>
    <alternativeName>
        <fullName evidence="5">Choline phosphatase</fullName>
    </alternativeName>
</protein>
<comment type="function">
    <text evidence="1">Could be a virulence factor.</text>
</comment>
<evidence type="ECO:0000256" key="3">
    <source>
        <dbReference type="ARBA" id="ARBA00018392"/>
    </source>
</evidence>
<dbReference type="PANTHER" id="PTHR21248:SF22">
    <property type="entry name" value="PHOSPHOLIPASE D"/>
    <property type="match status" value="1"/>
</dbReference>
<comment type="subcellular location">
    <subcellularLocation>
        <location evidence="2">Secreted</location>
    </subcellularLocation>
</comment>